<dbReference type="PROSITE" id="PS00463">
    <property type="entry name" value="ZN2_CY6_FUNGAL_1"/>
    <property type="match status" value="1"/>
</dbReference>
<comment type="caution">
    <text evidence="7">The sequence shown here is derived from an EMBL/GenBank/DDBJ whole genome shotgun (WGS) entry which is preliminary data.</text>
</comment>
<feature type="compositionally biased region" description="Basic and acidic residues" evidence="5">
    <location>
        <begin position="91"/>
        <end position="101"/>
    </location>
</feature>
<dbReference type="Gene3D" id="4.10.240.10">
    <property type="entry name" value="Zn(2)-C6 fungal-type DNA-binding domain"/>
    <property type="match status" value="1"/>
</dbReference>
<dbReference type="PANTHER" id="PTHR47840">
    <property type="entry name" value="ZN(II)2CYS6 TRANSCRIPTION FACTOR (EUROFUNG)-RELATED"/>
    <property type="match status" value="1"/>
</dbReference>
<dbReference type="SUPFAM" id="SSF57701">
    <property type="entry name" value="Zn2/Cys6 DNA-binding domain"/>
    <property type="match status" value="1"/>
</dbReference>
<gene>
    <name evidence="7" type="ORF">NW768_006829</name>
</gene>
<dbReference type="PANTHER" id="PTHR47840:SF1">
    <property type="entry name" value="ZN(II)2CYS6 TRANSCRIPTION FACTOR (EUROFUNG)"/>
    <property type="match status" value="1"/>
</dbReference>
<feature type="region of interest" description="Disordered" evidence="5">
    <location>
        <begin position="88"/>
        <end position="158"/>
    </location>
</feature>
<dbReference type="CDD" id="cd00067">
    <property type="entry name" value="GAL4"/>
    <property type="match status" value="1"/>
</dbReference>
<keyword evidence="1" id="KW-0479">Metal-binding</keyword>
<evidence type="ECO:0000256" key="1">
    <source>
        <dbReference type="ARBA" id="ARBA00022723"/>
    </source>
</evidence>
<feature type="domain" description="Zn(2)-C6 fungal-type" evidence="6">
    <location>
        <begin position="24"/>
        <end position="54"/>
    </location>
</feature>
<evidence type="ECO:0000256" key="5">
    <source>
        <dbReference type="SAM" id="MobiDB-lite"/>
    </source>
</evidence>
<dbReference type="SMART" id="SM00066">
    <property type="entry name" value="GAL4"/>
    <property type="match status" value="1"/>
</dbReference>
<evidence type="ECO:0000256" key="4">
    <source>
        <dbReference type="ARBA" id="ARBA00023242"/>
    </source>
</evidence>
<dbReference type="InterPro" id="IPR007219">
    <property type="entry name" value="XnlR_reg_dom"/>
</dbReference>
<organism evidence="7 8">
    <name type="scientific">Fusarium equiseti</name>
    <name type="common">Fusarium scirpi</name>
    <dbReference type="NCBI Taxonomy" id="61235"/>
    <lineage>
        <taxon>Eukaryota</taxon>
        <taxon>Fungi</taxon>
        <taxon>Dikarya</taxon>
        <taxon>Ascomycota</taxon>
        <taxon>Pezizomycotina</taxon>
        <taxon>Sordariomycetes</taxon>
        <taxon>Hypocreomycetidae</taxon>
        <taxon>Hypocreales</taxon>
        <taxon>Nectriaceae</taxon>
        <taxon>Fusarium</taxon>
        <taxon>Fusarium incarnatum-equiseti species complex</taxon>
    </lineage>
</organism>
<accession>A0ABQ8R9H1</accession>
<proteinExistence type="predicted"/>
<evidence type="ECO:0000256" key="3">
    <source>
        <dbReference type="ARBA" id="ARBA00023163"/>
    </source>
</evidence>
<evidence type="ECO:0000313" key="8">
    <source>
        <dbReference type="Proteomes" id="UP001152024"/>
    </source>
</evidence>
<dbReference type="SMART" id="SM00906">
    <property type="entry name" value="Fungal_trans"/>
    <property type="match status" value="1"/>
</dbReference>
<dbReference type="EMBL" id="JAOQBH010000010">
    <property type="protein sequence ID" value="KAJ4129859.1"/>
    <property type="molecule type" value="Genomic_DNA"/>
</dbReference>
<protein>
    <recommendedName>
        <fullName evidence="6">Zn(2)-C6 fungal-type domain-containing protein</fullName>
    </recommendedName>
</protein>
<keyword evidence="8" id="KW-1185">Reference proteome</keyword>
<evidence type="ECO:0000259" key="6">
    <source>
        <dbReference type="PROSITE" id="PS00463"/>
    </source>
</evidence>
<dbReference type="InterPro" id="IPR001138">
    <property type="entry name" value="Zn2Cys6_DnaBD"/>
</dbReference>
<dbReference type="InterPro" id="IPR036864">
    <property type="entry name" value="Zn2-C6_fun-type_DNA-bd_sf"/>
</dbReference>
<keyword evidence="4" id="KW-0539">Nucleus</keyword>
<reference evidence="7" key="1">
    <citation type="submission" date="2022-09" db="EMBL/GenBank/DDBJ databases">
        <title>Fusarium specimens isolated from Avocado Roots.</title>
        <authorList>
            <person name="Stajich J."/>
            <person name="Roper C."/>
            <person name="Heimlech-Rivalta G."/>
        </authorList>
    </citation>
    <scope>NUCLEOTIDE SEQUENCE</scope>
    <source>
        <strain evidence="7">CF00095</strain>
    </source>
</reference>
<sequence length="720" mass="79990">MGDHISLAPEPAPKRRKLRKGTQSCWECKRRKAKCIFSDSLGICDSCKRRGTDCVSQDTDENPPPVGSNKHLVDRLGEVEALVQHLLKAQSNERRSNDRLSPESLGSAGRSHGGDRRQSDSSPAFLTETIVDGDNNVVTTDGITNITPRSESSIPSGAIEGHDDLYTELVAAWPSPEDMAVILGLHIEPSQIIRALTCAPPKDRTSGFPSPTNLLRLPPRGSHPVLVARKMLVLATYLQGVPIASEKHLDNLSTSYETIMARLVKVAHNKVTCDDDLVSSLEGIECIMLEGLYANYSGDLRRSWLAARRAMTMAQMMGLNRGIAPSSFREATIDVGDLWFRILNFDRYLCLMLGLPQSSPDEPLPLVEDLESHPSNRKLQILCSVACAKLLNRKPANLYDPAITKDIDKILRDACTSMPAQWWIMPTLTAHSELPDRIRETLRFNDHFMQYHLLLQLHMPYILKIDGDESCGYHKLTAVTTSREILTRFVSIRTLPQTKTYCRGTDLIAFMASTTLTLGHILCDHRHKRIEDHGYHFLIQQRLSDRGLLEQVLSIAETSMHRFQDEISKRLTTLLHYLLAMEDNVTAGVRYHVSFSEDTPRDAELGNHVKASDDGTVLEIHLPHCPVIKILRRDPEGKEPLPVVMELPWGQVPASGTTTVRTVNTVESVSASEVVTSAINVSGDDGISPLLSDNSVGDTWTLEGLDMSFLDNFIEGPAVI</sequence>
<dbReference type="CDD" id="cd12148">
    <property type="entry name" value="fungal_TF_MHR"/>
    <property type="match status" value="1"/>
</dbReference>
<feature type="compositionally biased region" description="Polar residues" evidence="5">
    <location>
        <begin position="136"/>
        <end position="155"/>
    </location>
</feature>
<keyword evidence="2" id="KW-0805">Transcription regulation</keyword>
<dbReference type="Proteomes" id="UP001152024">
    <property type="component" value="Unassembled WGS sequence"/>
</dbReference>
<name>A0ABQ8R9H1_FUSEQ</name>
<dbReference type="Pfam" id="PF04082">
    <property type="entry name" value="Fungal_trans"/>
    <property type="match status" value="1"/>
</dbReference>
<evidence type="ECO:0000313" key="7">
    <source>
        <dbReference type="EMBL" id="KAJ4129859.1"/>
    </source>
</evidence>
<keyword evidence="3" id="KW-0804">Transcription</keyword>
<evidence type="ECO:0000256" key="2">
    <source>
        <dbReference type="ARBA" id="ARBA00023015"/>
    </source>
</evidence>